<feature type="chain" id="PRO_5042615719" evidence="16">
    <location>
        <begin position="34"/>
        <end position="547"/>
    </location>
</feature>
<evidence type="ECO:0000256" key="7">
    <source>
        <dbReference type="ARBA" id="ARBA00022692"/>
    </source>
</evidence>
<comment type="similarity">
    <text evidence="4">Belongs to the RBT5 family.</text>
</comment>
<dbReference type="AlphaFoldDB" id="A0AAJ0H8Q5"/>
<evidence type="ECO:0000256" key="10">
    <source>
        <dbReference type="ARBA" id="ARBA00023136"/>
    </source>
</evidence>
<keyword evidence="6" id="KW-0325">Glycoprotein</keyword>
<evidence type="ECO:0000256" key="6">
    <source>
        <dbReference type="ARBA" id="ARBA00022622"/>
    </source>
</evidence>
<evidence type="ECO:0000256" key="3">
    <source>
        <dbReference type="ARBA" id="ARBA00004613"/>
    </source>
</evidence>
<keyword evidence="9 15" id="KW-1133">Transmembrane helix</keyword>
<dbReference type="InterPro" id="IPR052337">
    <property type="entry name" value="SAT4-like"/>
</dbReference>
<name>A0AAJ0H8Q5_9PEZI</name>
<feature type="signal peptide" evidence="16">
    <location>
        <begin position="1"/>
        <end position="33"/>
    </location>
</feature>
<feature type="transmembrane region" description="Helical" evidence="15">
    <location>
        <begin position="318"/>
        <end position="339"/>
    </location>
</feature>
<keyword evidence="8 16" id="KW-0732">Signal</keyword>
<reference evidence="19" key="2">
    <citation type="submission" date="2023-06" db="EMBL/GenBank/DDBJ databases">
        <authorList>
            <consortium name="Lawrence Berkeley National Laboratory"/>
            <person name="Haridas S."/>
            <person name="Hensen N."/>
            <person name="Bonometti L."/>
            <person name="Westerberg I."/>
            <person name="Brannstrom I.O."/>
            <person name="Guillou S."/>
            <person name="Cros-Aarteil S."/>
            <person name="Calhoun S."/>
            <person name="Kuo A."/>
            <person name="Mondo S."/>
            <person name="Pangilinan J."/>
            <person name="Riley R."/>
            <person name="Labutti K."/>
            <person name="Andreopoulos B."/>
            <person name="Lipzen A."/>
            <person name="Chen C."/>
            <person name="Yanf M."/>
            <person name="Daum C."/>
            <person name="Ng V."/>
            <person name="Clum A."/>
            <person name="Steindorff A."/>
            <person name="Ohm R."/>
            <person name="Martin F."/>
            <person name="Silar P."/>
            <person name="Natvig D."/>
            <person name="Lalanne C."/>
            <person name="Gautier V."/>
            <person name="Ament-Velasquez S.L."/>
            <person name="Kruys A."/>
            <person name="Hutchinson M.I."/>
            <person name="Powell A.J."/>
            <person name="Barry K."/>
            <person name="Miller A.N."/>
            <person name="Grigoriev I.V."/>
            <person name="Debuchy R."/>
            <person name="Gladieux P."/>
            <person name="Thoren M.H."/>
            <person name="Johannesson H."/>
        </authorList>
    </citation>
    <scope>NUCLEOTIDE SEQUENCE</scope>
    <source>
        <strain evidence="19">CBS 955.72</strain>
    </source>
</reference>
<feature type="transmembrane region" description="Helical" evidence="15">
    <location>
        <begin position="236"/>
        <end position="263"/>
    </location>
</feature>
<evidence type="ECO:0000259" key="17">
    <source>
        <dbReference type="Pfam" id="PF05730"/>
    </source>
</evidence>
<proteinExistence type="inferred from homology"/>
<dbReference type="GO" id="GO:0005576">
    <property type="term" value="C:extracellular region"/>
    <property type="evidence" value="ECO:0007669"/>
    <property type="project" value="UniProtKB-SubCell"/>
</dbReference>
<feature type="domain" description="CFEM" evidence="17">
    <location>
        <begin position="48"/>
        <end position="114"/>
    </location>
</feature>
<evidence type="ECO:0000259" key="18">
    <source>
        <dbReference type="Pfam" id="PF20684"/>
    </source>
</evidence>
<keyword evidence="6" id="KW-0336">GPI-anchor</keyword>
<evidence type="ECO:0000256" key="1">
    <source>
        <dbReference type="ARBA" id="ARBA00004141"/>
    </source>
</evidence>
<organism evidence="19 20">
    <name type="scientific">Lasiosphaeria hispida</name>
    <dbReference type="NCBI Taxonomy" id="260671"/>
    <lineage>
        <taxon>Eukaryota</taxon>
        <taxon>Fungi</taxon>
        <taxon>Dikarya</taxon>
        <taxon>Ascomycota</taxon>
        <taxon>Pezizomycotina</taxon>
        <taxon>Sordariomycetes</taxon>
        <taxon>Sordariomycetidae</taxon>
        <taxon>Sordariales</taxon>
        <taxon>Lasiosphaeriaceae</taxon>
        <taxon>Lasiosphaeria</taxon>
    </lineage>
</organism>
<keyword evidence="12" id="KW-0449">Lipoprotein</keyword>
<sequence>MSLGTLMPSMRAAQATAAVFFSLLLVLPPTTLAQGPKQTENFIQNITSGIPECGVDCILQFSPAVNSSCTGDGTDTTCLCGYDTQYYTDVLNCVQARCTIEESIETARGAWEACGRPQRSRKADLLAPLSIEIPALLCVFLRLFSRWWTVSRFEVDDYIMMLVALLYIVFESLGSIAAQIAFGVDIWTVKGANLTLSLKLFYIGETMYLTILTLTKLSILWFYLRIFPNVMFRSTAYVVMAWVSLSGVIFVILQIFQCVPIPFIWEGWKKGDFGPYRCFDINALGFTSAAFSIAQDIVIIIMPLPLLTKLHVSRRSKLGIIFMFSLGIFVTITSCVRLWTLYTFGDSVNPTWDYTNALIWTGLEVAVSIIVTSLPAIRVLINRCSLGLFGSLSGSRRRRGYSSNSSFGNDTFVASWYSAPPALKRISEISRISSIAVGRIGGSSSNDDAGRKESQTELSDKLPGVPGGERRSCPPNFPSEHVGASAGRRAISTLPNFGDVLSSGRGTMSLQQQQQQQQQQSQISGHTHPETTATAADTAELTGPERC</sequence>
<evidence type="ECO:0000256" key="2">
    <source>
        <dbReference type="ARBA" id="ARBA00004589"/>
    </source>
</evidence>
<comment type="caution">
    <text evidence="19">The sequence shown here is derived from an EMBL/GenBank/DDBJ whole genome shotgun (WGS) entry which is preliminary data.</text>
</comment>
<gene>
    <name evidence="19" type="ORF">B0T25DRAFT_572845</name>
</gene>
<protein>
    <submittedName>
        <fullName evidence="19">CFEM domain-containing protein</fullName>
    </submittedName>
</protein>
<accession>A0AAJ0H8Q5</accession>
<feature type="transmembrane region" description="Helical" evidence="15">
    <location>
        <begin position="157"/>
        <end position="180"/>
    </location>
</feature>
<dbReference type="Proteomes" id="UP001275084">
    <property type="component" value="Unassembled WGS sequence"/>
</dbReference>
<keyword evidence="7 15" id="KW-0812">Transmembrane</keyword>
<comment type="similarity">
    <text evidence="13">Belongs to the SAT4 family.</text>
</comment>
<feature type="region of interest" description="Disordered" evidence="14">
    <location>
        <begin position="495"/>
        <end position="547"/>
    </location>
</feature>
<evidence type="ECO:0000256" key="12">
    <source>
        <dbReference type="ARBA" id="ARBA00023288"/>
    </source>
</evidence>
<evidence type="ECO:0000256" key="8">
    <source>
        <dbReference type="ARBA" id="ARBA00022729"/>
    </source>
</evidence>
<dbReference type="Pfam" id="PF05730">
    <property type="entry name" value="CFEM"/>
    <property type="match status" value="1"/>
</dbReference>
<evidence type="ECO:0000256" key="5">
    <source>
        <dbReference type="ARBA" id="ARBA00022525"/>
    </source>
</evidence>
<reference evidence="19" key="1">
    <citation type="journal article" date="2023" name="Mol. Phylogenet. Evol.">
        <title>Genome-scale phylogeny and comparative genomics of the fungal order Sordariales.</title>
        <authorList>
            <person name="Hensen N."/>
            <person name="Bonometti L."/>
            <person name="Westerberg I."/>
            <person name="Brannstrom I.O."/>
            <person name="Guillou S."/>
            <person name="Cros-Aarteil S."/>
            <person name="Calhoun S."/>
            <person name="Haridas S."/>
            <person name="Kuo A."/>
            <person name="Mondo S."/>
            <person name="Pangilinan J."/>
            <person name="Riley R."/>
            <person name="LaButti K."/>
            <person name="Andreopoulos B."/>
            <person name="Lipzen A."/>
            <person name="Chen C."/>
            <person name="Yan M."/>
            <person name="Daum C."/>
            <person name="Ng V."/>
            <person name="Clum A."/>
            <person name="Steindorff A."/>
            <person name="Ohm R.A."/>
            <person name="Martin F."/>
            <person name="Silar P."/>
            <person name="Natvig D.O."/>
            <person name="Lalanne C."/>
            <person name="Gautier V."/>
            <person name="Ament-Velasquez S.L."/>
            <person name="Kruys A."/>
            <person name="Hutchinson M.I."/>
            <person name="Powell A.J."/>
            <person name="Barry K."/>
            <person name="Miller A.N."/>
            <person name="Grigoriev I.V."/>
            <person name="Debuchy R."/>
            <person name="Gladieux P."/>
            <person name="Hiltunen Thoren M."/>
            <person name="Johannesson H."/>
        </authorList>
    </citation>
    <scope>NUCLEOTIDE SEQUENCE</scope>
    <source>
        <strain evidence="19">CBS 955.72</strain>
    </source>
</reference>
<feature type="region of interest" description="Disordered" evidence="14">
    <location>
        <begin position="440"/>
        <end position="483"/>
    </location>
</feature>
<dbReference type="InterPro" id="IPR008427">
    <property type="entry name" value="Extracellular_membr_CFEM_dom"/>
</dbReference>
<dbReference type="PANTHER" id="PTHR33048">
    <property type="entry name" value="PTH11-LIKE INTEGRAL MEMBRANE PROTEIN (AFU_ORTHOLOGUE AFUA_5G11245)"/>
    <property type="match status" value="1"/>
</dbReference>
<dbReference type="PANTHER" id="PTHR33048:SF143">
    <property type="entry name" value="EXTRACELLULAR MEMBRANE PROTEIN CFEM DOMAIN-CONTAINING PROTEIN-RELATED"/>
    <property type="match status" value="1"/>
</dbReference>
<evidence type="ECO:0000313" key="20">
    <source>
        <dbReference type="Proteomes" id="UP001275084"/>
    </source>
</evidence>
<feature type="compositionally biased region" description="Basic and acidic residues" evidence="14">
    <location>
        <begin position="448"/>
        <end position="460"/>
    </location>
</feature>
<keyword evidence="5" id="KW-0964">Secreted</keyword>
<dbReference type="EMBL" id="JAUIQD010000007">
    <property type="protein sequence ID" value="KAK3343865.1"/>
    <property type="molecule type" value="Genomic_DNA"/>
</dbReference>
<feature type="transmembrane region" description="Helical" evidence="15">
    <location>
        <begin position="283"/>
        <end position="306"/>
    </location>
</feature>
<feature type="domain" description="Rhodopsin" evidence="18">
    <location>
        <begin position="141"/>
        <end position="383"/>
    </location>
</feature>
<evidence type="ECO:0000256" key="11">
    <source>
        <dbReference type="ARBA" id="ARBA00023157"/>
    </source>
</evidence>
<feature type="transmembrane region" description="Helical" evidence="15">
    <location>
        <begin position="359"/>
        <end position="381"/>
    </location>
</feature>
<feature type="compositionally biased region" description="Low complexity" evidence="14">
    <location>
        <begin position="511"/>
        <end position="522"/>
    </location>
</feature>
<dbReference type="GO" id="GO:0098552">
    <property type="term" value="C:side of membrane"/>
    <property type="evidence" value="ECO:0007669"/>
    <property type="project" value="UniProtKB-KW"/>
</dbReference>
<comment type="subcellular location">
    <subcellularLocation>
        <location evidence="2">Membrane</location>
        <topology evidence="2">Lipid-anchor</topology>
        <topology evidence="2">GPI-anchor</topology>
    </subcellularLocation>
    <subcellularLocation>
        <location evidence="1">Membrane</location>
        <topology evidence="1">Multi-pass membrane protein</topology>
    </subcellularLocation>
    <subcellularLocation>
        <location evidence="3">Secreted</location>
    </subcellularLocation>
</comment>
<feature type="transmembrane region" description="Helical" evidence="15">
    <location>
        <begin position="200"/>
        <end position="224"/>
    </location>
</feature>
<evidence type="ECO:0000313" key="19">
    <source>
        <dbReference type="EMBL" id="KAK3343865.1"/>
    </source>
</evidence>
<keyword evidence="10 15" id="KW-0472">Membrane</keyword>
<dbReference type="Pfam" id="PF20684">
    <property type="entry name" value="Fung_rhodopsin"/>
    <property type="match status" value="1"/>
</dbReference>
<dbReference type="InterPro" id="IPR049326">
    <property type="entry name" value="Rhodopsin_dom_fungi"/>
</dbReference>
<evidence type="ECO:0000256" key="15">
    <source>
        <dbReference type="SAM" id="Phobius"/>
    </source>
</evidence>
<evidence type="ECO:0000256" key="16">
    <source>
        <dbReference type="SAM" id="SignalP"/>
    </source>
</evidence>
<evidence type="ECO:0000256" key="4">
    <source>
        <dbReference type="ARBA" id="ARBA00010031"/>
    </source>
</evidence>
<keyword evidence="20" id="KW-1185">Reference proteome</keyword>
<feature type="transmembrane region" description="Helical" evidence="15">
    <location>
        <begin position="125"/>
        <end position="145"/>
    </location>
</feature>
<evidence type="ECO:0000256" key="9">
    <source>
        <dbReference type="ARBA" id="ARBA00022989"/>
    </source>
</evidence>
<evidence type="ECO:0000256" key="13">
    <source>
        <dbReference type="ARBA" id="ARBA00038359"/>
    </source>
</evidence>
<evidence type="ECO:0000256" key="14">
    <source>
        <dbReference type="SAM" id="MobiDB-lite"/>
    </source>
</evidence>
<keyword evidence="11" id="KW-1015">Disulfide bond</keyword>